<accession>A0A7E4VQQ7</accession>
<keyword evidence="2" id="KW-1185">Reference proteome</keyword>
<reference evidence="2" key="1">
    <citation type="journal article" date="2013" name="Genetics">
        <title>The draft genome and transcriptome of Panagrellus redivivus are shaped by the harsh demands of a free-living lifestyle.</title>
        <authorList>
            <person name="Srinivasan J."/>
            <person name="Dillman A.R."/>
            <person name="Macchietto M.G."/>
            <person name="Heikkinen L."/>
            <person name="Lakso M."/>
            <person name="Fracchia K.M."/>
            <person name="Antoshechkin I."/>
            <person name="Mortazavi A."/>
            <person name="Wong G."/>
            <person name="Sternberg P.W."/>
        </authorList>
    </citation>
    <scope>NUCLEOTIDE SEQUENCE [LARGE SCALE GENOMIC DNA]</scope>
    <source>
        <strain evidence="2">MT8872</strain>
    </source>
</reference>
<evidence type="ECO:0000256" key="1">
    <source>
        <dbReference type="SAM" id="SignalP"/>
    </source>
</evidence>
<protein>
    <submittedName>
        <fullName evidence="3">Secreted protein</fullName>
    </submittedName>
</protein>
<sequence>MAVPSTLAPMLLFPWASRTAPWPAPTRPSGHGGDRGGDCCIPMTTSEPVLGRGLWTKAWRITEGHAEGNREPRSSQNVEVVACHCVRSSSRRCRCGGSPAGRSDRLGLMLRRWQMELKVGVYGLSTTTDSRPVSNRTSAKGSPMSWMTVSVLELM</sequence>
<dbReference type="WBParaSite" id="Pan_g23020.t1">
    <property type="protein sequence ID" value="Pan_g23020.t1"/>
    <property type="gene ID" value="Pan_g23020"/>
</dbReference>
<proteinExistence type="predicted"/>
<name>A0A7E4VQQ7_PANRE</name>
<dbReference type="Proteomes" id="UP000492821">
    <property type="component" value="Unassembled WGS sequence"/>
</dbReference>
<organism evidence="2 3">
    <name type="scientific">Panagrellus redivivus</name>
    <name type="common">Microworm</name>
    <dbReference type="NCBI Taxonomy" id="6233"/>
    <lineage>
        <taxon>Eukaryota</taxon>
        <taxon>Metazoa</taxon>
        <taxon>Ecdysozoa</taxon>
        <taxon>Nematoda</taxon>
        <taxon>Chromadorea</taxon>
        <taxon>Rhabditida</taxon>
        <taxon>Tylenchina</taxon>
        <taxon>Panagrolaimomorpha</taxon>
        <taxon>Panagrolaimoidea</taxon>
        <taxon>Panagrolaimidae</taxon>
        <taxon>Panagrellus</taxon>
    </lineage>
</organism>
<evidence type="ECO:0000313" key="2">
    <source>
        <dbReference type="Proteomes" id="UP000492821"/>
    </source>
</evidence>
<evidence type="ECO:0000313" key="3">
    <source>
        <dbReference type="WBParaSite" id="Pan_g23020.t1"/>
    </source>
</evidence>
<reference evidence="3" key="2">
    <citation type="submission" date="2020-10" db="UniProtKB">
        <authorList>
            <consortium name="WormBaseParasite"/>
        </authorList>
    </citation>
    <scope>IDENTIFICATION</scope>
</reference>
<dbReference type="AlphaFoldDB" id="A0A7E4VQQ7"/>
<feature type="chain" id="PRO_5028807786" evidence="1">
    <location>
        <begin position="20"/>
        <end position="155"/>
    </location>
</feature>
<feature type="signal peptide" evidence="1">
    <location>
        <begin position="1"/>
        <end position="19"/>
    </location>
</feature>
<keyword evidence="1" id="KW-0732">Signal</keyword>